<dbReference type="AlphaFoldDB" id="A0A5C5R9C2"/>
<gene>
    <name evidence="5" type="ORF">FK529_13215</name>
</gene>
<evidence type="ECO:0000259" key="4">
    <source>
        <dbReference type="Pfam" id="PF24092"/>
    </source>
</evidence>
<dbReference type="Pfam" id="PF24092">
    <property type="entry name" value="DUF7373_C"/>
    <property type="match status" value="1"/>
</dbReference>
<dbReference type="Proteomes" id="UP000317291">
    <property type="component" value="Unassembled WGS sequence"/>
</dbReference>
<evidence type="ECO:0000259" key="3">
    <source>
        <dbReference type="Pfam" id="PF24088"/>
    </source>
</evidence>
<dbReference type="EMBL" id="VIGW01000006">
    <property type="protein sequence ID" value="TWS18933.1"/>
    <property type="molecule type" value="Genomic_DNA"/>
</dbReference>
<dbReference type="InterPro" id="IPR056463">
    <property type="entry name" value="DUF7373_C"/>
</dbReference>
<feature type="chain" id="PRO_5038391472" evidence="2">
    <location>
        <begin position="19"/>
        <end position="395"/>
    </location>
</feature>
<dbReference type="InterPro" id="IPR055797">
    <property type="entry name" value="DUF7373"/>
</dbReference>
<evidence type="ECO:0000313" key="6">
    <source>
        <dbReference type="Proteomes" id="UP000317291"/>
    </source>
</evidence>
<feature type="domain" description="DUF7373" evidence="3">
    <location>
        <begin position="73"/>
        <end position="257"/>
    </location>
</feature>
<keyword evidence="6" id="KW-1185">Reference proteome</keyword>
<comment type="caution">
    <text evidence="5">The sequence shown here is derived from an EMBL/GenBank/DDBJ whole genome shotgun (WGS) entry which is preliminary data.</text>
</comment>
<keyword evidence="2" id="KW-0732">Signal</keyword>
<dbReference type="PROSITE" id="PS51257">
    <property type="entry name" value="PROKAR_LIPOPROTEIN"/>
    <property type="match status" value="1"/>
</dbReference>
<proteinExistence type="predicted"/>
<feature type="domain" description="DUF7373" evidence="4">
    <location>
        <begin position="264"/>
        <end position="392"/>
    </location>
</feature>
<accession>A0A5C5R9C2</accession>
<feature type="region of interest" description="Disordered" evidence="1">
    <location>
        <begin position="27"/>
        <end position="55"/>
    </location>
</feature>
<feature type="signal peptide" evidence="2">
    <location>
        <begin position="1"/>
        <end position="18"/>
    </location>
</feature>
<dbReference type="OrthoDB" id="4515194at2"/>
<evidence type="ECO:0000256" key="1">
    <source>
        <dbReference type="SAM" id="MobiDB-lite"/>
    </source>
</evidence>
<organism evidence="5 6">
    <name type="scientific">Tsukamurella asaccharolytica</name>
    <dbReference type="NCBI Taxonomy" id="2592067"/>
    <lineage>
        <taxon>Bacteria</taxon>
        <taxon>Bacillati</taxon>
        <taxon>Actinomycetota</taxon>
        <taxon>Actinomycetes</taxon>
        <taxon>Mycobacteriales</taxon>
        <taxon>Tsukamurellaceae</taxon>
        <taxon>Tsukamurella</taxon>
    </lineage>
</organism>
<dbReference type="RefSeq" id="WP_146561851.1">
    <property type="nucleotide sequence ID" value="NZ_VIGW01000006.1"/>
</dbReference>
<dbReference type="Pfam" id="PF24088">
    <property type="entry name" value="DUF7373"/>
    <property type="match status" value="1"/>
</dbReference>
<protein>
    <submittedName>
        <fullName evidence="5">Uncharacterized protein</fullName>
    </submittedName>
</protein>
<sequence length="395" mass="41071">MKKSVQACAVVAGVAVLAACNTTGGEPVAASSSGAPAASSPASTRASAGPTVPVPAGLDFGAYPSRARTITTSENRSWVVEGNRMGDEALIQANEVDPRLIIGGAGLRSFPVLDGDGLRSRVPDATATAFHENTMRVGMTTTRGDALDKPTVAVRIGLYRFDSPEAAKKAVDAIRTATASARKVRVTADGAPDVVATEFKPGTVDAYVAQGAFVVNVSGTGPTTDQGAQFVTKAYGLELPKLKAFTPTPVDRIRTLDLDRDGILSRTLPAAGELDPTAQENWYTWNGQLHRIQDITKTETYLAAGIDLIGNTGSGSVVYRTRDAAAATTMVQTIAGKNPAVAGIPQLPSVKCMTGGDLTYCWIPVGRYVASVYDTNAALARQKAAAQFSILATTP</sequence>
<feature type="compositionally biased region" description="Low complexity" evidence="1">
    <location>
        <begin position="27"/>
        <end position="50"/>
    </location>
</feature>
<evidence type="ECO:0000313" key="5">
    <source>
        <dbReference type="EMBL" id="TWS18933.1"/>
    </source>
</evidence>
<evidence type="ECO:0000256" key="2">
    <source>
        <dbReference type="SAM" id="SignalP"/>
    </source>
</evidence>
<name>A0A5C5R9C2_9ACTN</name>
<reference evidence="5 6" key="1">
    <citation type="submission" date="2019-06" db="EMBL/GenBank/DDBJ databases">
        <title>Tsukamurella conjunctivitidis sp. nov., Tsukamurella assacharolytica sp. nov. and Tsukamurella sputae sp. nov. isolated from patients with conjunctivitis, bacteraemia (lymphoma) and respiratory infection (sputum) in Hong Kong.</title>
        <authorList>
            <person name="Teng J.L.L."/>
            <person name="Lee H.H."/>
            <person name="Fong J.Y.H."/>
            <person name="Fok K.M.N."/>
            <person name="Lau S.K.P."/>
            <person name="Woo P.C.Y."/>
        </authorList>
    </citation>
    <scope>NUCLEOTIDE SEQUENCE [LARGE SCALE GENOMIC DNA]</scope>
    <source>
        <strain evidence="5 6">HKU71</strain>
    </source>
</reference>